<dbReference type="Gene3D" id="3.90.1640.30">
    <property type="match status" value="1"/>
</dbReference>
<accession>A0A3B0S4Q3</accession>
<dbReference type="InterPro" id="IPR051673">
    <property type="entry name" value="SSDNA_exonuclease_RecJ"/>
</dbReference>
<evidence type="ECO:0000259" key="1">
    <source>
        <dbReference type="Pfam" id="PF01368"/>
    </source>
</evidence>
<feature type="non-terminal residue" evidence="2">
    <location>
        <position position="248"/>
    </location>
</feature>
<proteinExistence type="predicted"/>
<name>A0A3B0S4Q3_9ZZZZ</name>
<keyword evidence="2" id="KW-0378">Hydrolase</keyword>
<protein>
    <submittedName>
        <fullName evidence="2">Single-stranded-DNA-specific exonuclease RecJ</fullName>
    </submittedName>
</protein>
<dbReference type="InterPro" id="IPR001667">
    <property type="entry name" value="DDH_dom"/>
</dbReference>
<gene>
    <name evidence="2" type="ORF">MNBD_ALPHA02-46</name>
</gene>
<sequence>MTNSDQQEEFLLGVEQSVTGRAWVRRPAEYRIIQAIAQQHDLPEIVARVVAGRGIDLDHAATFLTPTLREALPDPSRFKDMDKACARVAEALEQGQKIAVFGDYDVDGATSSALLKRFFAALSQELIIYIPDRIKEGYGPSAKALLALKSRGVDLVITVDCGIVSFEPLQAAQDAGLDVIVIDHHQAEPRLPDAVAVVNPNRIDEDEGYGQLAAVGVTFIFAVGINRLLRQKNWYADQNMDPPDLMTL</sequence>
<feature type="domain" description="DDH" evidence="1">
    <location>
        <begin position="97"/>
        <end position="223"/>
    </location>
</feature>
<dbReference type="InterPro" id="IPR038763">
    <property type="entry name" value="DHH_sf"/>
</dbReference>
<dbReference type="PANTHER" id="PTHR30255">
    <property type="entry name" value="SINGLE-STRANDED-DNA-SPECIFIC EXONUCLEASE RECJ"/>
    <property type="match status" value="1"/>
</dbReference>
<evidence type="ECO:0000313" key="2">
    <source>
        <dbReference type="EMBL" id="VAV99837.1"/>
    </source>
</evidence>
<dbReference type="PANTHER" id="PTHR30255:SF2">
    <property type="entry name" value="SINGLE-STRANDED-DNA-SPECIFIC EXONUCLEASE RECJ"/>
    <property type="match status" value="1"/>
</dbReference>
<dbReference type="EMBL" id="UOED01000136">
    <property type="protein sequence ID" value="VAV99837.1"/>
    <property type="molecule type" value="Genomic_DNA"/>
</dbReference>
<dbReference type="AlphaFoldDB" id="A0A3B0S4Q3"/>
<keyword evidence="2" id="KW-0540">Nuclease</keyword>
<dbReference type="GO" id="GO:0004527">
    <property type="term" value="F:exonuclease activity"/>
    <property type="evidence" value="ECO:0007669"/>
    <property type="project" value="UniProtKB-KW"/>
</dbReference>
<keyword evidence="2" id="KW-0269">Exonuclease</keyword>
<organism evidence="2">
    <name type="scientific">hydrothermal vent metagenome</name>
    <dbReference type="NCBI Taxonomy" id="652676"/>
    <lineage>
        <taxon>unclassified sequences</taxon>
        <taxon>metagenomes</taxon>
        <taxon>ecological metagenomes</taxon>
    </lineage>
</organism>
<reference evidence="2" key="1">
    <citation type="submission" date="2018-06" db="EMBL/GenBank/DDBJ databases">
        <authorList>
            <person name="Zhirakovskaya E."/>
        </authorList>
    </citation>
    <scope>NUCLEOTIDE SEQUENCE</scope>
</reference>
<dbReference type="SUPFAM" id="SSF64182">
    <property type="entry name" value="DHH phosphoesterases"/>
    <property type="match status" value="1"/>
</dbReference>
<dbReference type="Pfam" id="PF01368">
    <property type="entry name" value="DHH"/>
    <property type="match status" value="1"/>
</dbReference>